<sequence>MLKLKSNSEGFSLPDFKIPDKFNNLTWSAENFNQTLTIICKHHGFCSITKSFHIKITEFEIM</sequence>
<accession>A0A132A561</accession>
<organism evidence="1 2">
    <name type="scientific">Sarcoptes scabiei</name>
    <name type="common">Itch mite</name>
    <name type="synonym">Acarus scabiei</name>
    <dbReference type="NCBI Taxonomy" id="52283"/>
    <lineage>
        <taxon>Eukaryota</taxon>
        <taxon>Metazoa</taxon>
        <taxon>Ecdysozoa</taxon>
        <taxon>Arthropoda</taxon>
        <taxon>Chelicerata</taxon>
        <taxon>Arachnida</taxon>
        <taxon>Acari</taxon>
        <taxon>Acariformes</taxon>
        <taxon>Sarcoptiformes</taxon>
        <taxon>Astigmata</taxon>
        <taxon>Psoroptidia</taxon>
        <taxon>Sarcoptoidea</taxon>
        <taxon>Sarcoptidae</taxon>
        <taxon>Sarcoptinae</taxon>
        <taxon>Sarcoptes</taxon>
    </lineage>
</organism>
<dbReference type="Proteomes" id="UP000616769">
    <property type="component" value="Unassembled WGS sequence"/>
</dbReference>
<comment type="caution">
    <text evidence="1">The sequence shown here is derived from an EMBL/GenBank/DDBJ whole genome shotgun (WGS) entry which is preliminary data.</text>
</comment>
<name>A0A132A561_SARSC</name>
<evidence type="ECO:0000313" key="1">
    <source>
        <dbReference type="EMBL" id="KPM06077.1"/>
    </source>
</evidence>
<evidence type="ECO:0000313" key="2">
    <source>
        <dbReference type="Proteomes" id="UP000616769"/>
    </source>
</evidence>
<reference evidence="1 2" key="1">
    <citation type="journal article" date="2015" name="Parasit. Vectors">
        <title>Draft genome of the scabies mite.</title>
        <authorList>
            <person name="Rider S.D.Jr."/>
            <person name="Morgan M.S."/>
            <person name="Arlian L.G."/>
        </authorList>
    </citation>
    <scope>NUCLEOTIDE SEQUENCE [LARGE SCALE GENOMIC DNA]</scope>
    <source>
        <strain evidence="1">Arlian Lab</strain>
    </source>
</reference>
<dbReference type="VEuPathDB" id="VectorBase:SSCA008258"/>
<protein>
    <submittedName>
        <fullName evidence="1">Uncharacterized protein</fullName>
    </submittedName>
</protein>
<dbReference type="AlphaFoldDB" id="A0A132A561"/>
<proteinExistence type="predicted"/>
<gene>
    <name evidence="1" type="ORF">QR98_0045500</name>
</gene>
<dbReference type="EMBL" id="JXLN01010645">
    <property type="protein sequence ID" value="KPM06077.1"/>
    <property type="molecule type" value="Genomic_DNA"/>
</dbReference>